<evidence type="ECO:0000256" key="7">
    <source>
        <dbReference type="ARBA" id="ARBA00022692"/>
    </source>
</evidence>
<evidence type="ECO:0000256" key="10">
    <source>
        <dbReference type="ARBA" id="ARBA00022840"/>
    </source>
</evidence>
<evidence type="ECO:0000256" key="5">
    <source>
        <dbReference type="ARBA" id="ARBA00022553"/>
    </source>
</evidence>
<evidence type="ECO:0000313" key="16">
    <source>
        <dbReference type="EMBL" id="AZK46558.1"/>
    </source>
</evidence>
<dbReference type="PROSITE" id="PS50885">
    <property type="entry name" value="HAMP"/>
    <property type="match status" value="1"/>
</dbReference>
<dbReference type="Gene3D" id="6.10.340.10">
    <property type="match status" value="1"/>
</dbReference>
<evidence type="ECO:0000256" key="6">
    <source>
        <dbReference type="ARBA" id="ARBA00022679"/>
    </source>
</evidence>
<keyword evidence="4" id="KW-1003">Cell membrane</keyword>
<evidence type="ECO:0000259" key="15">
    <source>
        <dbReference type="PROSITE" id="PS50885"/>
    </source>
</evidence>
<dbReference type="PANTHER" id="PTHR34220">
    <property type="entry name" value="SENSOR HISTIDINE KINASE YPDA"/>
    <property type="match status" value="1"/>
</dbReference>
<evidence type="ECO:0000256" key="1">
    <source>
        <dbReference type="ARBA" id="ARBA00000085"/>
    </source>
</evidence>
<gene>
    <name evidence="16" type="ORF">EIM92_10665</name>
</gene>
<keyword evidence="11 14" id="KW-1133">Transmembrane helix</keyword>
<dbReference type="CDD" id="cd12912">
    <property type="entry name" value="PDC2_MCP_like"/>
    <property type="match status" value="1"/>
</dbReference>
<dbReference type="PRINTS" id="PR00344">
    <property type="entry name" value="BCTRLSENSOR"/>
</dbReference>
<comment type="subcellular location">
    <subcellularLocation>
        <location evidence="2">Cell membrane</location>
        <topology evidence="2">Multi-pass membrane protein</topology>
    </subcellularLocation>
</comment>
<dbReference type="SMART" id="SM00304">
    <property type="entry name" value="HAMP"/>
    <property type="match status" value="1"/>
</dbReference>
<evidence type="ECO:0000256" key="11">
    <source>
        <dbReference type="ARBA" id="ARBA00022989"/>
    </source>
</evidence>
<protein>
    <recommendedName>
        <fullName evidence="3">histidine kinase</fullName>
        <ecNumber evidence="3">2.7.13.3</ecNumber>
    </recommendedName>
</protein>
<evidence type="ECO:0000256" key="14">
    <source>
        <dbReference type="SAM" id="Phobius"/>
    </source>
</evidence>
<sequence>MRLGLSLFVSMQVEMMTMRLGKGWRHLRTSIKYKWILLLMAMTLIPLFILGLVSYSITKNAIDKKVTDSSKQLIRQTGENIDIRFSGYKDMLMQVITNTEVMSLLDKLQQRDESIVEHLTLTTKLAYFTAVSPEFKSISFITDAQYIKGIFRWEDLEAHQADFYERTMAERNAYVWFPTRLGQYSDTADNHEELVFSLSKQVFNIHDGRQMGMVVVLDIREEMLSDILNKNTESELSTESFVIDQNGMILSHADKSMLMTPMNLYFQNDTGAAIQDGVKEGSFVAKYKGREVMVNYLQLKSNDWKVVHIIERSSLYKDSNQVIKVIAMIMILCVLFSIITAYAMASSVSKPLKVMVKAMKQVHLGNLATRIRMNEDRIDEIGSLEYHFNDMVGRIEELVEAVYVEQNNKRIAEVKALEAQINPHFLYNTLDAIKWTALFQKANNTAEMARLLSRLLHISIGKGSDTVLVHEELEHVECYMGIQNLRTTTPIEVNYEIEDKVKMYRTPKVILQPIVENAVLHGFADQPQGAVITIRCRQEGKHLLFEIIDNGLGFEDEVNFGNLEEDDLPKGAFFLGVGLSNVEERIKLICGQEYGLTINSKPGKGTVVVITLPILE</sequence>
<dbReference type="InterPro" id="IPR050640">
    <property type="entry name" value="Bact_2-comp_sensor_kinase"/>
</dbReference>
<dbReference type="KEGG" id="plen:EIM92_10665"/>
<dbReference type="GO" id="GO:0005886">
    <property type="term" value="C:plasma membrane"/>
    <property type="evidence" value="ECO:0007669"/>
    <property type="project" value="UniProtKB-SubCell"/>
</dbReference>
<dbReference type="InterPro" id="IPR033479">
    <property type="entry name" value="dCache_1"/>
</dbReference>
<feature type="domain" description="HAMP" evidence="15">
    <location>
        <begin position="346"/>
        <end position="400"/>
    </location>
</feature>
<dbReference type="SUPFAM" id="SSF55874">
    <property type="entry name" value="ATPase domain of HSP90 chaperone/DNA topoisomerase II/histidine kinase"/>
    <property type="match status" value="1"/>
</dbReference>
<keyword evidence="9 16" id="KW-0418">Kinase</keyword>
<keyword evidence="6" id="KW-0808">Transferase</keyword>
<keyword evidence="17" id="KW-1185">Reference proteome</keyword>
<dbReference type="RefSeq" id="WP_125082613.1">
    <property type="nucleotide sequence ID" value="NZ_CP034248.1"/>
</dbReference>
<evidence type="ECO:0000256" key="3">
    <source>
        <dbReference type="ARBA" id="ARBA00012438"/>
    </source>
</evidence>
<dbReference type="InterPro" id="IPR003660">
    <property type="entry name" value="HAMP_dom"/>
</dbReference>
<dbReference type="CDD" id="cd06225">
    <property type="entry name" value="HAMP"/>
    <property type="match status" value="1"/>
</dbReference>
<comment type="catalytic activity">
    <reaction evidence="1">
        <text>ATP + protein L-histidine = ADP + protein N-phospho-L-histidine.</text>
        <dbReference type="EC" id="2.7.13.3"/>
    </reaction>
</comment>
<dbReference type="GO" id="GO:0005524">
    <property type="term" value="F:ATP binding"/>
    <property type="evidence" value="ECO:0007669"/>
    <property type="project" value="UniProtKB-KW"/>
</dbReference>
<evidence type="ECO:0000256" key="2">
    <source>
        <dbReference type="ARBA" id="ARBA00004651"/>
    </source>
</evidence>
<evidence type="ECO:0000256" key="8">
    <source>
        <dbReference type="ARBA" id="ARBA00022741"/>
    </source>
</evidence>
<dbReference type="Pfam" id="PF00672">
    <property type="entry name" value="HAMP"/>
    <property type="match status" value="1"/>
</dbReference>
<evidence type="ECO:0000256" key="9">
    <source>
        <dbReference type="ARBA" id="ARBA00022777"/>
    </source>
</evidence>
<dbReference type="OrthoDB" id="9776552at2"/>
<keyword evidence="5" id="KW-0597">Phosphoprotein</keyword>
<evidence type="ECO:0000256" key="4">
    <source>
        <dbReference type="ARBA" id="ARBA00022475"/>
    </source>
</evidence>
<dbReference type="InterPro" id="IPR004358">
    <property type="entry name" value="Sig_transdc_His_kin-like_C"/>
</dbReference>
<dbReference type="InterPro" id="IPR010559">
    <property type="entry name" value="Sig_transdc_His_kin_internal"/>
</dbReference>
<dbReference type="InterPro" id="IPR003594">
    <property type="entry name" value="HATPase_dom"/>
</dbReference>
<dbReference type="Proteomes" id="UP000273145">
    <property type="component" value="Chromosome"/>
</dbReference>
<dbReference type="EC" id="2.7.13.3" evidence="3"/>
<dbReference type="Pfam" id="PF02743">
    <property type="entry name" value="dCache_1"/>
    <property type="match status" value="1"/>
</dbReference>
<keyword evidence="8" id="KW-0547">Nucleotide-binding</keyword>
<keyword evidence="10" id="KW-0067">ATP-binding</keyword>
<evidence type="ECO:0000313" key="17">
    <source>
        <dbReference type="Proteomes" id="UP000273145"/>
    </source>
</evidence>
<dbReference type="Gene3D" id="3.30.450.20">
    <property type="entry name" value="PAS domain"/>
    <property type="match status" value="1"/>
</dbReference>
<keyword evidence="13 14" id="KW-0472">Membrane</keyword>
<dbReference type="Pfam" id="PF02518">
    <property type="entry name" value="HATPase_c"/>
    <property type="match status" value="1"/>
</dbReference>
<dbReference type="GO" id="GO:0000155">
    <property type="term" value="F:phosphorelay sensor kinase activity"/>
    <property type="evidence" value="ECO:0007669"/>
    <property type="project" value="InterPro"/>
</dbReference>
<dbReference type="SUPFAM" id="SSF158472">
    <property type="entry name" value="HAMP domain-like"/>
    <property type="match status" value="1"/>
</dbReference>
<dbReference type="Gene3D" id="3.30.565.10">
    <property type="entry name" value="Histidine kinase-like ATPase, C-terminal domain"/>
    <property type="match status" value="1"/>
</dbReference>
<proteinExistence type="predicted"/>
<dbReference type="PANTHER" id="PTHR34220:SF11">
    <property type="entry name" value="SENSOR PROTEIN KINASE HPTS"/>
    <property type="match status" value="1"/>
</dbReference>
<evidence type="ECO:0000256" key="13">
    <source>
        <dbReference type="ARBA" id="ARBA00023136"/>
    </source>
</evidence>
<organism evidence="16 17">
    <name type="scientific">Paenibacillus lentus</name>
    <dbReference type="NCBI Taxonomy" id="1338368"/>
    <lineage>
        <taxon>Bacteria</taxon>
        <taxon>Bacillati</taxon>
        <taxon>Bacillota</taxon>
        <taxon>Bacilli</taxon>
        <taxon>Bacillales</taxon>
        <taxon>Paenibacillaceae</taxon>
        <taxon>Paenibacillus</taxon>
    </lineage>
</organism>
<dbReference type="EMBL" id="CP034248">
    <property type="protein sequence ID" value="AZK46558.1"/>
    <property type="molecule type" value="Genomic_DNA"/>
</dbReference>
<feature type="transmembrane region" description="Helical" evidence="14">
    <location>
        <begin position="33"/>
        <end position="55"/>
    </location>
</feature>
<evidence type="ECO:0000256" key="12">
    <source>
        <dbReference type="ARBA" id="ARBA00023012"/>
    </source>
</evidence>
<keyword evidence="7 14" id="KW-0812">Transmembrane</keyword>
<reference evidence="16 17" key="1">
    <citation type="submission" date="2018-11" db="EMBL/GenBank/DDBJ databases">
        <title>Genome sequencing of Paenibacillus lentus DSM25539(T).</title>
        <authorList>
            <person name="Kook J.-K."/>
            <person name="Park S.-N."/>
            <person name="Lim Y.K."/>
        </authorList>
    </citation>
    <scope>NUCLEOTIDE SEQUENCE [LARGE SCALE GENOMIC DNA]</scope>
    <source>
        <strain evidence="16 17">DSM 25539</strain>
    </source>
</reference>
<feature type="transmembrane region" description="Helical" evidence="14">
    <location>
        <begin position="322"/>
        <end position="345"/>
    </location>
</feature>
<dbReference type="Pfam" id="PF06580">
    <property type="entry name" value="His_kinase"/>
    <property type="match status" value="1"/>
</dbReference>
<accession>A0A3S8RUD6</accession>
<name>A0A3S8RUD6_9BACL</name>
<dbReference type="InterPro" id="IPR036890">
    <property type="entry name" value="HATPase_C_sf"/>
</dbReference>
<keyword evidence="12" id="KW-0902">Two-component regulatory system</keyword>
<dbReference type="AlphaFoldDB" id="A0A3S8RUD6"/>